<feature type="coiled-coil region" evidence="4">
    <location>
        <begin position="26"/>
        <end position="117"/>
    </location>
</feature>
<dbReference type="Pfam" id="PF08573">
    <property type="entry name" value="SAE2"/>
    <property type="match status" value="1"/>
</dbReference>
<evidence type="ECO:0000256" key="3">
    <source>
        <dbReference type="ARBA" id="ARBA00023242"/>
    </source>
</evidence>
<dbReference type="InterPro" id="IPR013882">
    <property type="entry name" value="Ctp1_C"/>
</dbReference>
<keyword evidence="3" id="KW-0539">Nucleus</keyword>
<evidence type="ECO:0000256" key="5">
    <source>
        <dbReference type="SAM" id="MobiDB-lite"/>
    </source>
</evidence>
<organism evidence="7 8">
    <name type="scientific">Exophiala sideris</name>
    <dbReference type="NCBI Taxonomy" id="1016849"/>
    <lineage>
        <taxon>Eukaryota</taxon>
        <taxon>Fungi</taxon>
        <taxon>Dikarya</taxon>
        <taxon>Ascomycota</taxon>
        <taxon>Pezizomycotina</taxon>
        <taxon>Eurotiomycetes</taxon>
        <taxon>Chaetothyriomycetidae</taxon>
        <taxon>Chaetothyriales</taxon>
        <taxon>Herpotrichiellaceae</taxon>
        <taxon>Exophiala</taxon>
    </lineage>
</organism>
<dbReference type="EMBL" id="KN846951">
    <property type="protein sequence ID" value="KIV87096.1"/>
    <property type="molecule type" value="Genomic_DNA"/>
</dbReference>
<dbReference type="HOGENOM" id="CLU_035435_0_0_1"/>
<dbReference type="InterPro" id="IPR033316">
    <property type="entry name" value="RBBP8-like"/>
</dbReference>
<keyword evidence="4" id="KW-0175">Coiled coil</keyword>
<reference evidence="7 8" key="1">
    <citation type="submission" date="2015-01" db="EMBL/GenBank/DDBJ databases">
        <title>The Genome Sequence of Exophiala sideris CBS121828.</title>
        <authorList>
            <consortium name="The Broad Institute Genomics Platform"/>
            <person name="Cuomo C."/>
            <person name="de Hoog S."/>
            <person name="Gorbushina A."/>
            <person name="Stielow B."/>
            <person name="Teixiera M."/>
            <person name="Abouelleil A."/>
            <person name="Chapman S.B."/>
            <person name="Priest M."/>
            <person name="Young S.K."/>
            <person name="Wortman J."/>
            <person name="Nusbaum C."/>
            <person name="Birren B."/>
        </authorList>
    </citation>
    <scope>NUCLEOTIDE SEQUENCE [LARGE SCALE GENOMIC DNA]</scope>
    <source>
        <strain evidence="7 8">CBS 121828</strain>
    </source>
</reference>
<feature type="compositionally biased region" description="Polar residues" evidence="5">
    <location>
        <begin position="204"/>
        <end position="213"/>
    </location>
</feature>
<evidence type="ECO:0000259" key="6">
    <source>
        <dbReference type="Pfam" id="PF08573"/>
    </source>
</evidence>
<dbReference type="OrthoDB" id="5801062at2759"/>
<dbReference type="STRING" id="1016849.A0A0D1XG58"/>
<proteinExistence type="predicted"/>
<dbReference type="PANTHER" id="PTHR15107">
    <property type="entry name" value="RETINOBLASTOMA BINDING PROTEIN 8"/>
    <property type="match status" value="1"/>
</dbReference>
<evidence type="ECO:0000256" key="4">
    <source>
        <dbReference type="SAM" id="Coils"/>
    </source>
</evidence>
<comment type="subcellular location">
    <subcellularLocation>
        <location evidence="1">Nucleus</location>
    </subcellularLocation>
</comment>
<name>A0A0D1XG58_9EURO</name>
<evidence type="ECO:0000256" key="2">
    <source>
        <dbReference type="ARBA" id="ARBA00022763"/>
    </source>
</evidence>
<feature type="domain" description="DNA endonuclease activator Ctp1 C-terminal" evidence="6">
    <location>
        <begin position="368"/>
        <end position="477"/>
    </location>
</feature>
<keyword evidence="2" id="KW-0227">DNA damage</keyword>
<sequence length="512" mass="57472">MSASAQQLTSTLISALTQSELLYRQVDESIKTIERLKHENEKLKEQLNDILSKQTDAPILPSSPQATLRRENEQLKQELEKLRNHQHELAAQPEHSNEPLRLENERLKGQLEELRDKQAATPDISAQFDQFFRKDVERQAEIDQLKAKLRVVQAKERKWRLQHPGVSSPVVSADETEPNTTSADGKRKRARSTSPQVLKEISVNVASGGNVSHNRPKFKRLSDRGAEAIPTVAEDGEEYSRARPGSAKGKDSGANESSSPHQRLQALLTAPGPTPSKLLSRPDTNAAAHTPAQSTDEVEPRAPLPLTNVLSSATAKATSVRKPPFLPPKARLALGPEDEEPYRSRPVHRLNLSHFKINPAWNGGFDYAFNDVVRGREAKKCLPGCTRPECCGGKFKALADTLPADKDMTDDEMLLDFLGPGSEERIRTLTPLARVNLVHEARAKRLANQYGKMHRVAYDRAQSPPGFWNTDFPSTQEDRENREQARLMERQEIEKRYEEAKRGDGRWLFADE</sequence>
<feature type="region of interest" description="Disordered" evidence="5">
    <location>
        <begin position="160"/>
        <end position="302"/>
    </location>
</feature>
<dbReference type="Proteomes" id="UP000053599">
    <property type="component" value="Unassembled WGS sequence"/>
</dbReference>
<dbReference type="GO" id="GO:0005634">
    <property type="term" value="C:nucleus"/>
    <property type="evidence" value="ECO:0007669"/>
    <property type="project" value="UniProtKB-SubCell"/>
</dbReference>
<evidence type="ECO:0000256" key="1">
    <source>
        <dbReference type="ARBA" id="ARBA00004123"/>
    </source>
</evidence>
<dbReference type="PANTHER" id="PTHR15107:SF0">
    <property type="entry name" value="DNA ENDONUCLEASE ACTIVATOR CTP1 C-TERMINAL DOMAIN-CONTAINING PROTEIN"/>
    <property type="match status" value="1"/>
</dbReference>
<gene>
    <name evidence="7" type="ORF">PV11_02666</name>
</gene>
<protein>
    <recommendedName>
        <fullName evidence="6">DNA endonuclease activator Ctp1 C-terminal domain-containing protein</fullName>
    </recommendedName>
</protein>
<evidence type="ECO:0000313" key="7">
    <source>
        <dbReference type="EMBL" id="KIV87096.1"/>
    </source>
</evidence>
<dbReference type="GO" id="GO:0010792">
    <property type="term" value="P:DNA double-strand break processing involved in repair via single-strand annealing"/>
    <property type="evidence" value="ECO:0007669"/>
    <property type="project" value="TreeGrafter"/>
</dbReference>
<feature type="region of interest" description="Disordered" evidence="5">
    <location>
        <begin position="314"/>
        <end position="343"/>
    </location>
</feature>
<evidence type="ECO:0000313" key="8">
    <source>
        <dbReference type="Proteomes" id="UP000053599"/>
    </source>
</evidence>
<accession>A0A0D1XG58</accession>
<dbReference type="GO" id="GO:0003684">
    <property type="term" value="F:damaged DNA binding"/>
    <property type="evidence" value="ECO:0007669"/>
    <property type="project" value="TreeGrafter"/>
</dbReference>
<dbReference type="AlphaFoldDB" id="A0A0D1XG58"/>